<dbReference type="Proteomes" id="UP000606991">
    <property type="component" value="Unassembled WGS sequence"/>
</dbReference>
<feature type="transmembrane region" description="Helical" evidence="2">
    <location>
        <begin position="115"/>
        <end position="148"/>
    </location>
</feature>
<protein>
    <submittedName>
        <fullName evidence="3">Uncharacterized protein</fullName>
    </submittedName>
</protein>
<feature type="transmembrane region" description="Helical" evidence="2">
    <location>
        <begin position="160"/>
        <end position="187"/>
    </location>
</feature>
<feature type="transmembrane region" description="Helical" evidence="2">
    <location>
        <begin position="333"/>
        <end position="352"/>
    </location>
</feature>
<feature type="transmembrane region" description="Helical" evidence="2">
    <location>
        <begin position="199"/>
        <end position="222"/>
    </location>
</feature>
<evidence type="ECO:0000256" key="1">
    <source>
        <dbReference type="SAM" id="MobiDB-lite"/>
    </source>
</evidence>
<feature type="transmembrane region" description="Helical" evidence="2">
    <location>
        <begin position="295"/>
        <end position="312"/>
    </location>
</feature>
<keyword evidence="2" id="KW-0472">Membrane</keyword>
<gene>
    <name evidence="3" type="ORF">JF886_01270</name>
</gene>
<keyword evidence="2" id="KW-0812">Transmembrane</keyword>
<accession>A0A934JUU7</accession>
<organism evidence="3 4">
    <name type="scientific">Candidatus Aeolococcus gillhamiae</name>
    <dbReference type="NCBI Taxonomy" id="3127015"/>
    <lineage>
        <taxon>Bacteria</taxon>
        <taxon>Bacillati</taxon>
        <taxon>Candidatus Dormiibacterota</taxon>
        <taxon>Candidatus Dormibacteria</taxon>
        <taxon>Candidatus Aeolococcales</taxon>
        <taxon>Candidatus Aeolococcaceae</taxon>
        <taxon>Candidatus Aeolococcus</taxon>
    </lineage>
</organism>
<dbReference type="EMBL" id="JAEKNS010000019">
    <property type="protein sequence ID" value="MBJ7593485.1"/>
    <property type="molecule type" value="Genomic_DNA"/>
</dbReference>
<dbReference type="AlphaFoldDB" id="A0A934JUU7"/>
<evidence type="ECO:0000256" key="2">
    <source>
        <dbReference type="SAM" id="Phobius"/>
    </source>
</evidence>
<comment type="caution">
    <text evidence="3">The sequence shown here is derived from an EMBL/GenBank/DDBJ whole genome shotgun (WGS) entry which is preliminary data.</text>
</comment>
<evidence type="ECO:0000313" key="3">
    <source>
        <dbReference type="EMBL" id="MBJ7593485.1"/>
    </source>
</evidence>
<feature type="region of interest" description="Disordered" evidence="1">
    <location>
        <begin position="474"/>
        <end position="494"/>
    </location>
</feature>
<sequence>MSAMLRRNAWVLGAAVLSLVLTVQPFRDSDVWWHLAVGHYILAHGIPSVEPFSFLHAAHPWVGQQWLYEVGLVRLVDLGGPGLASLVMGVVASAALLIAALSIPAERRPAGPVMAAALLLSALVAAQLLGVRGQVISLFGAALVLHLVMRWRRGSTRVLLALPVVFAVWANLHAGFVIGLGIALVALLTVRGVDRRRRLLLGAAIAASAVATLANPAGPALWGYVAATFSDPTITGVVTEWRSPDFHDVWLRLFEAEAILLVVAWMLAPRRDLFDLVLAGGVFAASLQAQRNVSLFALVAAPQLAVYGAAAWQTHRARLPRLTRLARRRPPPSWFGAALMAVVVGGTAIAVVPQLSRDSAARYQASHEPKAAADFAAAHLAGRRLYSIDTWGGYLAGRFPTGRVVFVYDETGVFGTAALQTYLHIHDLSPDWDTLIRQEGIADAIVPAGAQEAAALHTLGWAVDCRDSTSGSVVMSSTATPGGGSGLDTAPACA</sequence>
<proteinExistence type="predicted"/>
<evidence type="ECO:0000313" key="4">
    <source>
        <dbReference type="Proteomes" id="UP000606991"/>
    </source>
</evidence>
<reference evidence="3 4" key="1">
    <citation type="submission" date="2020-10" db="EMBL/GenBank/DDBJ databases">
        <title>Ca. Dormibacterota MAGs.</title>
        <authorList>
            <person name="Montgomery K."/>
        </authorList>
    </citation>
    <scope>NUCLEOTIDE SEQUENCE [LARGE SCALE GENOMIC DNA]</scope>
    <source>
        <strain evidence="3">SC8812_S17_18</strain>
    </source>
</reference>
<name>A0A934JUU7_9BACT</name>
<dbReference type="RefSeq" id="WP_337308809.1">
    <property type="nucleotide sequence ID" value="NZ_JAEKNS010000019.1"/>
</dbReference>
<keyword evidence="2" id="KW-1133">Transmembrane helix</keyword>
<feature type="transmembrane region" description="Helical" evidence="2">
    <location>
        <begin position="82"/>
        <end position="103"/>
    </location>
</feature>